<dbReference type="EC" id="5.3.1.9" evidence="7"/>
<dbReference type="GO" id="GO:0006096">
    <property type="term" value="P:glycolytic process"/>
    <property type="evidence" value="ECO:0007669"/>
    <property type="project" value="UniProtKB-UniRule"/>
</dbReference>
<protein>
    <recommendedName>
        <fullName evidence="7">Glucose-6-phosphate isomerase</fullName>
        <shortName evidence="7">GPI</shortName>
        <ecNumber evidence="7">5.3.1.9</ecNumber>
    </recommendedName>
    <alternativeName>
        <fullName evidence="7">Phosphoglucose isomerase</fullName>
        <shortName evidence="7">PGI</shortName>
    </alternativeName>
    <alternativeName>
        <fullName evidence="7">Phosphohexose isomerase</fullName>
        <shortName evidence="7">PHI</shortName>
    </alternativeName>
</protein>
<comment type="subcellular location">
    <subcellularLocation>
        <location evidence="7">Cytoplasm</location>
    </subcellularLocation>
</comment>
<feature type="active site" description="Proton donor" evidence="7">
    <location>
        <position position="353"/>
    </location>
</feature>
<dbReference type="STRING" id="1111735.GCA_000428045_03536"/>
<evidence type="ECO:0000256" key="4">
    <source>
        <dbReference type="ARBA" id="ARBA00023152"/>
    </source>
</evidence>
<dbReference type="PROSITE" id="PS51463">
    <property type="entry name" value="P_GLUCOSE_ISOMERASE_3"/>
    <property type="match status" value="1"/>
</dbReference>
<dbReference type="UniPathway" id="UPA00109">
    <property type="reaction ID" value="UER00181"/>
</dbReference>
<dbReference type="GO" id="GO:0097367">
    <property type="term" value="F:carbohydrate derivative binding"/>
    <property type="evidence" value="ECO:0007669"/>
    <property type="project" value="InterPro"/>
</dbReference>
<dbReference type="GO" id="GO:0051156">
    <property type="term" value="P:glucose 6-phosphate metabolic process"/>
    <property type="evidence" value="ECO:0007669"/>
    <property type="project" value="TreeGrafter"/>
</dbReference>
<dbReference type="GO" id="GO:0006094">
    <property type="term" value="P:gluconeogenesis"/>
    <property type="evidence" value="ECO:0007669"/>
    <property type="project" value="UniProtKB-UniRule"/>
</dbReference>
<comment type="pathway">
    <text evidence="7">Carbohydrate biosynthesis; gluconeogenesis.</text>
</comment>
<keyword evidence="4 7" id="KW-0324">Glycolysis</keyword>
<proteinExistence type="inferred from homology"/>
<reference evidence="9 10" key="1">
    <citation type="submission" date="2017-11" db="EMBL/GenBank/DDBJ databases">
        <title>Genome-resolved metagenomics identifies genetic mobility, metabolic interactions, and unexpected diversity in perchlorate-reducing communities.</title>
        <authorList>
            <person name="Barnum T.P."/>
            <person name="Figueroa I.A."/>
            <person name="Carlstrom C.I."/>
            <person name="Lucas L.N."/>
            <person name="Engelbrektson A.L."/>
            <person name="Coates J.D."/>
        </authorList>
    </citation>
    <scope>NUCLEOTIDE SEQUENCE [LARGE SCALE GENOMIC DNA]</scope>
    <source>
        <strain evidence="9">BM301</strain>
    </source>
</reference>
<comment type="pathway">
    <text evidence="1 7 8">Carbohydrate degradation; glycolysis; D-glyceraldehyde 3-phosphate and glycerone phosphate from D-glucose: step 2/4.</text>
</comment>
<dbReference type="Pfam" id="PF00342">
    <property type="entry name" value="PGI"/>
    <property type="match status" value="1"/>
</dbReference>
<dbReference type="CDD" id="cd05015">
    <property type="entry name" value="SIS_PGI_1"/>
    <property type="match status" value="1"/>
</dbReference>
<dbReference type="GO" id="GO:0004347">
    <property type="term" value="F:glucose-6-phosphate isomerase activity"/>
    <property type="evidence" value="ECO:0007669"/>
    <property type="project" value="UniProtKB-UniRule"/>
</dbReference>
<dbReference type="PRINTS" id="PR00662">
    <property type="entry name" value="G6PISOMERASE"/>
</dbReference>
<dbReference type="HAMAP" id="MF_00473">
    <property type="entry name" value="G6P_isomerase"/>
    <property type="match status" value="1"/>
</dbReference>
<dbReference type="SUPFAM" id="SSF53697">
    <property type="entry name" value="SIS domain"/>
    <property type="match status" value="1"/>
</dbReference>
<evidence type="ECO:0000313" key="9">
    <source>
        <dbReference type="EMBL" id="PLX63370.1"/>
    </source>
</evidence>
<dbReference type="InterPro" id="IPR046348">
    <property type="entry name" value="SIS_dom_sf"/>
</dbReference>
<evidence type="ECO:0000256" key="7">
    <source>
        <dbReference type="HAMAP-Rule" id="MF_00473"/>
    </source>
</evidence>
<keyword evidence="3 7" id="KW-0312">Gluconeogenesis</keyword>
<dbReference type="EMBL" id="PKUN01000001">
    <property type="protein sequence ID" value="PLX63370.1"/>
    <property type="molecule type" value="Genomic_DNA"/>
</dbReference>
<dbReference type="NCBIfam" id="NF001211">
    <property type="entry name" value="PRK00179.1"/>
    <property type="match status" value="1"/>
</dbReference>
<evidence type="ECO:0000256" key="5">
    <source>
        <dbReference type="ARBA" id="ARBA00023235"/>
    </source>
</evidence>
<evidence type="ECO:0000256" key="8">
    <source>
        <dbReference type="RuleBase" id="RU000612"/>
    </source>
</evidence>
<dbReference type="InterPro" id="IPR001672">
    <property type="entry name" value="G6P_Isomerase"/>
</dbReference>
<dbReference type="GO" id="GO:0048029">
    <property type="term" value="F:monosaccharide binding"/>
    <property type="evidence" value="ECO:0007669"/>
    <property type="project" value="TreeGrafter"/>
</dbReference>
<organism evidence="9 10">
    <name type="scientific">Sedimenticola selenatireducens</name>
    <dbReference type="NCBI Taxonomy" id="191960"/>
    <lineage>
        <taxon>Bacteria</taxon>
        <taxon>Pseudomonadati</taxon>
        <taxon>Pseudomonadota</taxon>
        <taxon>Gammaproteobacteria</taxon>
        <taxon>Chromatiales</taxon>
        <taxon>Sedimenticolaceae</taxon>
        <taxon>Sedimenticola</taxon>
    </lineage>
</organism>
<keyword evidence="5 7" id="KW-0413">Isomerase</keyword>
<dbReference type="InterPro" id="IPR023096">
    <property type="entry name" value="G6P_Isomerase_C"/>
</dbReference>
<feature type="active site" evidence="7">
    <location>
        <position position="512"/>
    </location>
</feature>
<dbReference type="Proteomes" id="UP000235015">
    <property type="component" value="Unassembled WGS sequence"/>
</dbReference>
<evidence type="ECO:0000256" key="1">
    <source>
        <dbReference type="ARBA" id="ARBA00004926"/>
    </source>
</evidence>
<comment type="similarity">
    <text evidence="2 7 8">Belongs to the GPI family.</text>
</comment>
<dbReference type="InterPro" id="IPR018189">
    <property type="entry name" value="Phosphoglucose_isomerase_CS"/>
</dbReference>
<dbReference type="PROSITE" id="PS00174">
    <property type="entry name" value="P_GLUCOSE_ISOMERASE_2"/>
    <property type="match status" value="1"/>
</dbReference>
<evidence type="ECO:0000313" key="10">
    <source>
        <dbReference type="Proteomes" id="UP000235015"/>
    </source>
</evidence>
<gene>
    <name evidence="7" type="primary">pgi</name>
    <name evidence="9" type="ORF">C0630_00205</name>
</gene>
<comment type="catalytic activity">
    <reaction evidence="6 7 8">
        <text>alpha-D-glucose 6-phosphate = beta-D-fructose 6-phosphate</text>
        <dbReference type="Rhea" id="RHEA:11816"/>
        <dbReference type="ChEBI" id="CHEBI:57634"/>
        <dbReference type="ChEBI" id="CHEBI:58225"/>
        <dbReference type="EC" id="5.3.1.9"/>
    </reaction>
</comment>
<dbReference type="Gene3D" id="1.10.1390.10">
    <property type="match status" value="1"/>
</dbReference>
<evidence type="ECO:0000256" key="3">
    <source>
        <dbReference type="ARBA" id="ARBA00022432"/>
    </source>
</evidence>
<comment type="function">
    <text evidence="7">Catalyzes the reversible isomerization of glucose-6-phosphate to fructose-6-phosphate.</text>
</comment>
<feature type="active site" evidence="7">
    <location>
        <position position="384"/>
    </location>
</feature>
<dbReference type="UniPathway" id="UPA00138"/>
<dbReference type="PROSITE" id="PS00765">
    <property type="entry name" value="P_GLUCOSE_ISOMERASE_1"/>
    <property type="match status" value="1"/>
</dbReference>
<keyword evidence="7" id="KW-0963">Cytoplasm</keyword>
<name>A0A2N6D101_9GAMM</name>
<dbReference type="PANTHER" id="PTHR11469">
    <property type="entry name" value="GLUCOSE-6-PHOSPHATE ISOMERASE"/>
    <property type="match status" value="1"/>
</dbReference>
<comment type="caution">
    <text evidence="9">The sequence shown here is derived from an EMBL/GenBank/DDBJ whole genome shotgun (WGS) entry which is preliminary data.</text>
</comment>
<dbReference type="PANTHER" id="PTHR11469:SF1">
    <property type="entry name" value="GLUCOSE-6-PHOSPHATE ISOMERASE"/>
    <property type="match status" value="1"/>
</dbReference>
<evidence type="ECO:0000256" key="2">
    <source>
        <dbReference type="ARBA" id="ARBA00006604"/>
    </source>
</evidence>
<dbReference type="InterPro" id="IPR035476">
    <property type="entry name" value="SIS_PGI_1"/>
</dbReference>
<accession>A0A2N6D101</accession>
<dbReference type="CDD" id="cd05016">
    <property type="entry name" value="SIS_PGI_2"/>
    <property type="match status" value="1"/>
</dbReference>
<sequence length="553" mass="63043">MSDLTELAVWSALKHHYAEIRHQHMRDMFNEDQQRFDRFSLRINDILYDYSKNHITSETLGLLVQLAEQAQLPRWIERLFNGDLINNTERRAVLHTALRARAGDEIILDGVNVVSEISHERLRVNRLGEAIRTREWRGVTNQPITDVVNIGIGGSHLGPLMVTEALRPFTLHDLDVHFVSNVDENHINDTLEFLNPETTFFIISSKTFTTQDTMVNAETARQWYIHKVGSAEQIQRHFAAVTSNARLAREFGIAEDNIFKIWDWVGGRYSLWSAIGLAIVVAIGSRQFDQLLEGAHDVDVHFRQTPLERNIPVIMAMLGIWYNNFFNAQTMAILPYDQHLHCFPGYLQQADMESNGKCVDRSGRAVDYSTGPVLFGEIGIAAQHAFFKLLHQGTKLVPADILAPIYTVRCIQRHHRALMSNVFAQAEALMRGKTAEEARQEMLATGMESAEIERLLPYRVFPGNRPTSTLLFNTLDPKTLGSLIALYEHKIFVQGVIWNINSFDQWGVELGKQLASTIRQELDDGRTVSGHDCSTNGLINYYKRQRPVNRQQT</sequence>
<dbReference type="FunFam" id="1.10.1390.10:FF:000001">
    <property type="entry name" value="Glucose-6-phosphate isomerase"/>
    <property type="match status" value="1"/>
</dbReference>
<dbReference type="AlphaFoldDB" id="A0A2N6D101"/>
<dbReference type="GO" id="GO:0005829">
    <property type="term" value="C:cytosol"/>
    <property type="evidence" value="ECO:0007669"/>
    <property type="project" value="TreeGrafter"/>
</dbReference>
<dbReference type="InterPro" id="IPR035482">
    <property type="entry name" value="SIS_PGI_2"/>
</dbReference>
<dbReference type="Gene3D" id="3.40.50.10490">
    <property type="entry name" value="Glucose-6-phosphate isomerase like protein, domain 1"/>
    <property type="match status" value="2"/>
</dbReference>
<evidence type="ECO:0000256" key="6">
    <source>
        <dbReference type="ARBA" id="ARBA00029321"/>
    </source>
</evidence>
<dbReference type="RefSeq" id="WP_273437126.1">
    <property type="nucleotide sequence ID" value="NZ_PKUN01000001.1"/>
</dbReference>